<protein>
    <recommendedName>
        <fullName evidence="3">Transporter substrate-binding domain-containing protein</fullName>
    </recommendedName>
</protein>
<dbReference type="OrthoDB" id="547680at2"/>
<evidence type="ECO:0008006" key="3">
    <source>
        <dbReference type="Google" id="ProtNLM"/>
    </source>
</evidence>
<organism evidence="1 2">
    <name type="scientific">Undibacterium parvum</name>
    <dbReference type="NCBI Taxonomy" id="401471"/>
    <lineage>
        <taxon>Bacteria</taxon>
        <taxon>Pseudomonadati</taxon>
        <taxon>Pseudomonadota</taxon>
        <taxon>Betaproteobacteria</taxon>
        <taxon>Burkholderiales</taxon>
        <taxon>Oxalobacteraceae</taxon>
        <taxon>Undibacterium</taxon>
    </lineage>
</organism>
<dbReference type="RefSeq" id="WP_126126488.1">
    <property type="nucleotide sequence ID" value="NZ_CP034464.1"/>
</dbReference>
<accession>A0A3Q9BNR5</accession>
<gene>
    <name evidence="1" type="ORF">EJN92_03110</name>
</gene>
<dbReference type="Proteomes" id="UP000275663">
    <property type="component" value="Chromosome"/>
</dbReference>
<dbReference type="EMBL" id="CP034464">
    <property type="protein sequence ID" value="AZP11089.1"/>
    <property type="molecule type" value="Genomic_DNA"/>
</dbReference>
<dbReference type="SUPFAM" id="SSF53850">
    <property type="entry name" value="Periplasmic binding protein-like II"/>
    <property type="match status" value="1"/>
</dbReference>
<dbReference type="AlphaFoldDB" id="A0A3Q9BNR5"/>
<evidence type="ECO:0000313" key="2">
    <source>
        <dbReference type="Proteomes" id="UP000275663"/>
    </source>
</evidence>
<proteinExistence type="predicted"/>
<name>A0A3Q9BNR5_9BURK</name>
<reference evidence="1 2" key="1">
    <citation type="journal article" date="2011" name="Int. J. Syst. Evol. Microbiol.">
        <title>Description of Undibacterium oligocarboniphilum sp. nov., isolated from purified water, and Undibacterium pigrum strain CCUG 49012 as the type strain of Undibacterium parvum sp. nov., and emended descriptions of the genus Undibacterium and the species Undibacterium pigrum.</title>
        <authorList>
            <person name="Eder W."/>
            <person name="Wanner G."/>
            <person name="Ludwig W."/>
            <person name="Busse H.J."/>
            <person name="Ziemke-Kageler F."/>
            <person name="Lang E."/>
        </authorList>
    </citation>
    <scope>NUCLEOTIDE SEQUENCE [LARGE SCALE GENOMIC DNA]</scope>
    <source>
        <strain evidence="1 2">DSM 23061</strain>
    </source>
</reference>
<sequence>MLILQWRRLLSSLVCSVLCIAFPATSFAEIVALKLPSLSGKRHLYFVGLLDAVLLNAGHTPKISVSEELPQNRAWYEVERGSLSLYWGLPTSERDSKFIPIGHGITGGMIGQRLILTRPANLPAFANISTLDDLRASGKVAGLGEGWVDVAIWNKSRLPIYVQAGDWTQMFRMVADGRFKLDYLSRSVLEITEEVNQGKLGLVIEPNLLLSYDLDMHFYLSRHSAHLQAVLEQAFAQAESSGLIKKFSQNYYKNLIVSLGLNDRRKLQLPLP</sequence>
<keyword evidence="2" id="KW-1185">Reference proteome</keyword>
<dbReference type="KEGG" id="upv:EJN92_03110"/>
<evidence type="ECO:0000313" key="1">
    <source>
        <dbReference type="EMBL" id="AZP11089.1"/>
    </source>
</evidence>